<dbReference type="InterPro" id="IPR036047">
    <property type="entry name" value="F-box-like_dom_sf"/>
</dbReference>
<sequence>MSPQPPKSHRRRQSNTPKTPPTLPEELITDILSRLTVKHLMQMKCVSKSWNTLITDPVFTKMHFSRSALNPFFSLISNNLSARDGDCSFVTVPVNRLLENRYITVPKSPYFRLRDKECRDVVGSCNGLVCLIGYSINEWTKYKRVWFRFWNPATRSISEKLGYFFYYDKNERKSIKFVFGYDNSTDTYKVVMLRSGCESDPESKVSAKAFSFGGNVWRNIQSFPVVPLQLVMDPRENNGVVKENDGIYLSGSINWLAYRDDDNLRKDNPVEKYVIVSLDLGTETNTQFLLPEGFEKESYVGPSVCVLKDSLCFCHDLDLTDFVIWQMMEFGNEKSWTQFLKFSYHSVRMNYEFGLPLLKLMPLHLSENEQGKLYLILRYVGPPSRIMLKAWFQLLENPQPQL</sequence>
<reference evidence="3 4" key="1">
    <citation type="submission" date="2023-01" db="EMBL/GenBank/DDBJ databases">
        <authorList>
            <person name="Kreplak J."/>
        </authorList>
    </citation>
    <scope>NUCLEOTIDE SEQUENCE [LARGE SCALE GENOMIC DNA]</scope>
</reference>
<dbReference type="InterPro" id="IPR050796">
    <property type="entry name" value="SCF_F-box_component"/>
</dbReference>
<evidence type="ECO:0000313" key="4">
    <source>
        <dbReference type="Proteomes" id="UP001157006"/>
    </source>
</evidence>
<dbReference type="SMART" id="SM00256">
    <property type="entry name" value="FBOX"/>
    <property type="match status" value="1"/>
</dbReference>
<dbReference type="AlphaFoldDB" id="A0AAV1AV23"/>
<evidence type="ECO:0000313" key="3">
    <source>
        <dbReference type="EMBL" id="CAI8612347.1"/>
    </source>
</evidence>
<dbReference type="PANTHER" id="PTHR31672:SF13">
    <property type="entry name" value="F-BOX PROTEIN CPR30-LIKE"/>
    <property type="match status" value="1"/>
</dbReference>
<feature type="domain" description="F-box" evidence="2">
    <location>
        <begin position="17"/>
        <end position="62"/>
    </location>
</feature>
<feature type="region of interest" description="Disordered" evidence="1">
    <location>
        <begin position="1"/>
        <end position="24"/>
    </location>
</feature>
<dbReference type="InterPro" id="IPR017451">
    <property type="entry name" value="F-box-assoc_interact_dom"/>
</dbReference>
<keyword evidence="4" id="KW-1185">Reference proteome</keyword>
<dbReference type="InterPro" id="IPR006527">
    <property type="entry name" value="F-box-assoc_dom_typ1"/>
</dbReference>
<organism evidence="3 4">
    <name type="scientific">Vicia faba</name>
    <name type="common">Broad bean</name>
    <name type="synonym">Faba vulgaris</name>
    <dbReference type="NCBI Taxonomy" id="3906"/>
    <lineage>
        <taxon>Eukaryota</taxon>
        <taxon>Viridiplantae</taxon>
        <taxon>Streptophyta</taxon>
        <taxon>Embryophyta</taxon>
        <taxon>Tracheophyta</taxon>
        <taxon>Spermatophyta</taxon>
        <taxon>Magnoliopsida</taxon>
        <taxon>eudicotyledons</taxon>
        <taxon>Gunneridae</taxon>
        <taxon>Pentapetalae</taxon>
        <taxon>rosids</taxon>
        <taxon>fabids</taxon>
        <taxon>Fabales</taxon>
        <taxon>Fabaceae</taxon>
        <taxon>Papilionoideae</taxon>
        <taxon>50 kb inversion clade</taxon>
        <taxon>NPAAA clade</taxon>
        <taxon>Hologalegina</taxon>
        <taxon>IRL clade</taxon>
        <taxon>Fabeae</taxon>
        <taxon>Vicia</taxon>
    </lineage>
</organism>
<dbReference type="SUPFAM" id="SSF81383">
    <property type="entry name" value="F-box domain"/>
    <property type="match status" value="1"/>
</dbReference>
<protein>
    <recommendedName>
        <fullName evidence="2">F-box domain-containing protein</fullName>
    </recommendedName>
</protein>
<dbReference type="InterPro" id="IPR001810">
    <property type="entry name" value="F-box_dom"/>
</dbReference>
<dbReference type="Gene3D" id="1.20.1280.50">
    <property type="match status" value="1"/>
</dbReference>
<dbReference type="PROSITE" id="PS50181">
    <property type="entry name" value="FBOX"/>
    <property type="match status" value="1"/>
</dbReference>
<dbReference type="NCBIfam" id="TIGR01640">
    <property type="entry name" value="F_box_assoc_1"/>
    <property type="match status" value="1"/>
</dbReference>
<proteinExistence type="predicted"/>
<dbReference type="PANTHER" id="PTHR31672">
    <property type="entry name" value="BNACNNG10540D PROTEIN"/>
    <property type="match status" value="1"/>
</dbReference>
<dbReference type="EMBL" id="OX451740">
    <property type="protein sequence ID" value="CAI8612347.1"/>
    <property type="molecule type" value="Genomic_DNA"/>
</dbReference>
<evidence type="ECO:0000256" key="1">
    <source>
        <dbReference type="SAM" id="MobiDB-lite"/>
    </source>
</evidence>
<dbReference type="Proteomes" id="UP001157006">
    <property type="component" value="Chromosome 5"/>
</dbReference>
<dbReference type="Pfam" id="PF07734">
    <property type="entry name" value="FBA_1"/>
    <property type="match status" value="1"/>
</dbReference>
<evidence type="ECO:0000259" key="2">
    <source>
        <dbReference type="PROSITE" id="PS50181"/>
    </source>
</evidence>
<dbReference type="Pfam" id="PF00646">
    <property type="entry name" value="F-box"/>
    <property type="match status" value="1"/>
</dbReference>
<dbReference type="CDD" id="cd22157">
    <property type="entry name" value="F-box_AtFBW1-like"/>
    <property type="match status" value="1"/>
</dbReference>
<gene>
    <name evidence="3" type="ORF">VFH_V030000</name>
</gene>
<name>A0AAV1AV23_VICFA</name>
<accession>A0AAV1AV23</accession>